<organism evidence="3 4">
    <name type="scientific">Trinickia dabaoshanensis</name>
    <dbReference type="NCBI Taxonomy" id="564714"/>
    <lineage>
        <taxon>Bacteria</taxon>
        <taxon>Pseudomonadati</taxon>
        <taxon>Pseudomonadota</taxon>
        <taxon>Betaproteobacteria</taxon>
        <taxon>Burkholderiales</taxon>
        <taxon>Burkholderiaceae</taxon>
        <taxon>Trinickia</taxon>
    </lineage>
</organism>
<evidence type="ECO:0000313" key="4">
    <source>
        <dbReference type="Proteomes" id="UP000235616"/>
    </source>
</evidence>
<gene>
    <name evidence="3" type="ORF">C0Z18_12930</name>
</gene>
<reference evidence="3 4" key="1">
    <citation type="submission" date="2018-01" db="EMBL/GenBank/DDBJ databases">
        <title>Whole genome analyses suggest that Burkholderia sensu lato contains two further novel genera in the rhizoxinica-symbiotica group Mycetohabitans gen. nov., and Trinickia gen. nov.: implications for the evolution of diazotrophy and nodulation in the Burkholderiaceae.</title>
        <authorList>
            <person name="Estrada-de los Santos P."/>
            <person name="Palmer M."/>
            <person name="Chavez-Ramirez B."/>
            <person name="Beukes C."/>
            <person name="Steenkamp E.T."/>
            <person name="Hirsch A.M."/>
            <person name="Manyaka P."/>
            <person name="Maluk M."/>
            <person name="Lafos M."/>
            <person name="Crook M."/>
            <person name="Gross E."/>
            <person name="Simon M.F."/>
            <person name="Bueno dos Reis Junior F."/>
            <person name="Poole P.S."/>
            <person name="Venter S.N."/>
            <person name="James E.K."/>
        </authorList>
    </citation>
    <scope>NUCLEOTIDE SEQUENCE [LARGE SCALE GENOMIC DNA]</scope>
    <source>
        <strain evidence="3 4">GIMN1.004</strain>
    </source>
</reference>
<dbReference type="Pfam" id="PF13817">
    <property type="entry name" value="DDE_Tnp_IS66_C"/>
    <property type="match status" value="1"/>
</dbReference>
<dbReference type="EMBL" id="PNYA01000010">
    <property type="protein sequence ID" value="PMS19734.1"/>
    <property type="molecule type" value="Genomic_DNA"/>
</dbReference>
<protein>
    <recommendedName>
        <fullName evidence="2">Transposase IS66 C-terminal domain-containing protein</fullName>
    </recommendedName>
</protein>
<evidence type="ECO:0000313" key="3">
    <source>
        <dbReference type="EMBL" id="PMS19734.1"/>
    </source>
</evidence>
<feature type="domain" description="Transposase IS66 C-terminal" evidence="2">
    <location>
        <begin position="127"/>
        <end position="160"/>
    </location>
</feature>
<dbReference type="InterPro" id="IPR039552">
    <property type="entry name" value="IS66_C"/>
</dbReference>
<keyword evidence="4" id="KW-1185">Reference proteome</keyword>
<comment type="caution">
    <text evidence="3">The sequence shown here is derived from an EMBL/GenBank/DDBJ whole genome shotgun (WGS) entry which is preliminary data.</text>
</comment>
<evidence type="ECO:0000259" key="2">
    <source>
        <dbReference type="Pfam" id="PF13817"/>
    </source>
</evidence>
<sequence length="203" mass="21862">MYRFPWRGPAQASQQGTTGSAQRSADRARRACDAATGVVARRSRDGDRRDSHAHAQVHPGQDVGSRACVPAICAGEGWRLDGARHDVPSVPIDEEQCEPGTARTHHRGALRLGPAVLPTGGRVRDAATCRANDINPYDYLSDVLGRINDHPINRIEELAPYNWKPSGVTGSASTVASTSSLSVASSVTRHWTGLVHQAERNDE</sequence>
<name>A0A2N7VRF0_9BURK</name>
<feature type="compositionally biased region" description="Basic and acidic residues" evidence="1">
    <location>
        <begin position="42"/>
        <end position="53"/>
    </location>
</feature>
<feature type="region of interest" description="Disordered" evidence="1">
    <location>
        <begin position="1"/>
        <end position="63"/>
    </location>
</feature>
<proteinExistence type="predicted"/>
<dbReference type="Proteomes" id="UP000235616">
    <property type="component" value="Unassembled WGS sequence"/>
</dbReference>
<dbReference type="AlphaFoldDB" id="A0A2N7VRF0"/>
<accession>A0A2N7VRF0</accession>
<evidence type="ECO:0000256" key="1">
    <source>
        <dbReference type="SAM" id="MobiDB-lite"/>
    </source>
</evidence>